<accession>A0ABY8L2L7</accession>
<evidence type="ECO:0000256" key="1">
    <source>
        <dbReference type="ARBA" id="ARBA00018522"/>
    </source>
</evidence>
<dbReference type="InterPro" id="IPR011004">
    <property type="entry name" value="Trimer_LpxA-like_sf"/>
</dbReference>
<evidence type="ECO:0000256" key="3">
    <source>
        <dbReference type="ARBA" id="ARBA00022679"/>
    </source>
</evidence>
<proteinExistence type="predicted"/>
<dbReference type="InterPro" id="IPR053376">
    <property type="entry name" value="Serine_acetyltransferase"/>
</dbReference>
<dbReference type="InterPro" id="IPR010493">
    <property type="entry name" value="Ser_AcTrfase_N"/>
</dbReference>
<dbReference type="InterPro" id="IPR042122">
    <property type="entry name" value="Ser_AcTrfase_N_sf"/>
</dbReference>
<name>A0ABY8L2L7_9FLAO</name>
<dbReference type="CDD" id="cd03354">
    <property type="entry name" value="LbH_SAT"/>
    <property type="match status" value="1"/>
</dbReference>
<protein>
    <recommendedName>
        <fullName evidence="1">Serine acetyltransferase</fullName>
    </recommendedName>
</protein>
<reference evidence="6 7" key="1">
    <citation type="submission" date="2023-04" db="EMBL/GenBank/DDBJ databases">
        <title>Tenacibaculum tangerinum sp. nov., isolated from sea tidal flat of South Korea.</title>
        <authorList>
            <person name="Lee S.H."/>
            <person name="Kim J.-J."/>
        </authorList>
    </citation>
    <scope>NUCLEOTIDE SEQUENCE [LARGE SCALE GENOMIC DNA]</scope>
    <source>
        <strain evidence="6 7">GRR-S3-23</strain>
    </source>
</reference>
<dbReference type="SUPFAM" id="SSF51161">
    <property type="entry name" value="Trimeric LpxA-like enzymes"/>
    <property type="match status" value="1"/>
</dbReference>
<keyword evidence="2" id="KW-0028">Amino-acid biosynthesis</keyword>
<dbReference type="Pfam" id="PF06426">
    <property type="entry name" value="SATase_N"/>
    <property type="match status" value="1"/>
</dbReference>
<gene>
    <name evidence="6" type="ORF">P8625_00535</name>
</gene>
<dbReference type="InterPro" id="IPR045304">
    <property type="entry name" value="LbH_SAT"/>
</dbReference>
<dbReference type="RefSeq" id="WP_279651556.1">
    <property type="nucleotide sequence ID" value="NZ_CP122539.1"/>
</dbReference>
<keyword evidence="4 6" id="KW-0012">Acyltransferase</keyword>
<dbReference type="EMBL" id="CP122539">
    <property type="protein sequence ID" value="WGH75682.1"/>
    <property type="molecule type" value="Genomic_DNA"/>
</dbReference>
<feature type="domain" description="Serine acetyltransferase N-terminal" evidence="5">
    <location>
        <begin position="61"/>
        <end position="101"/>
    </location>
</feature>
<dbReference type="Proteomes" id="UP001232001">
    <property type="component" value="Chromosome"/>
</dbReference>
<dbReference type="Gene3D" id="2.160.10.10">
    <property type="entry name" value="Hexapeptide repeat proteins"/>
    <property type="match status" value="1"/>
</dbReference>
<sequence>MEFKQYDLSLKDEVENFTKQLFYALFKDVCQEKAEHLKEKFVKILNGLFVENPSEVWQVYQQTFCEIREKLDLDAQAFEKTDPACKSLGEVYLAYPGFHAIAVYRLSHELYKMEIPILPRMMSEYAHGLTGTDIHPGAVIGNSFFIDHATGIVIGETTVIKENVKIYQGVTLGGIQVKKELASTKRHPTIENNVTIYANATILGGDVVIGSDSVIGANVCVTTSVPQGSIVTYESENKITTRKSYVR</sequence>
<keyword evidence="3 6" id="KW-0808">Transferase</keyword>
<evidence type="ECO:0000256" key="2">
    <source>
        <dbReference type="ARBA" id="ARBA00022605"/>
    </source>
</evidence>
<evidence type="ECO:0000259" key="5">
    <source>
        <dbReference type="Pfam" id="PF06426"/>
    </source>
</evidence>
<dbReference type="GO" id="GO:0009001">
    <property type="term" value="F:serine O-acetyltransferase activity"/>
    <property type="evidence" value="ECO:0007669"/>
    <property type="project" value="UniProtKB-EC"/>
</dbReference>
<evidence type="ECO:0000313" key="7">
    <source>
        <dbReference type="Proteomes" id="UP001232001"/>
    </source>
</evidence>
<dbReference type="Gene3D" id="1.10.3130.10">
    <property type="entry name" value="serine acetyltransferase, domain 1"/>
    <property type="match status" value="1"/>
</dbReference>
<keyword evidence="7" id="KW-1185">Reference proteome</keyword>
<organism evidence="6 7">
    <name type="scientific">Tenacibaculum tangerinum</name>
    <dbReference type="NCBI Taxonomy" id="3038772"/>
    <lineage>
        <taxon>Bacteria</taxon>
        <taxon>Pseudomonadati</taxon>
        <taxon>Bacteroidota</taxon>
        <taxon>Flavobacteriia</taxon>
        <taxon>Flavobacteriales</taxon>
        <taxon>Flavobacteriaceae</taxon>
        <taxon>Tenacibaculum</taxon>
    </lineage>
</organism>
<evidence type="ECO:0000313" key="6">
    <source>
        <dbReference type="EMBL" id="WGH75682.1"/>
    </source>
</evidence>
<evidence type="ECO:0000256" key="4">
    <source>
        <dbReference type="ARBA" id="ARBA00023315"/>
    </source>
</evidence>
<dbReference type="NCBIfam" id="NF041874">
    <property type="entry name" value="EPS_EpsC"/>
    <property type="match status" value="1"/>
</dbReference>
<dbReference type="PANTHER" id="PTHR42811">
    <property type="entry name" value="SERINE ACETYLTRANSFERASE"/>
    <property type="match status" value="1"/>
</dbReference>